<reference evidence="4" key="1">
    <citation type="submission" date="2021-01" db="EMBL/GenBank/DDBJ databases">
        <authorList>
            <person name="Corre E."/>
            <person name="Pelletier E."/>
            <person name="Niang G."/>
            <person name="Scheremetjew M."/>
            <person name="Finn R."/>
            <person name="Kale V."/>
            <person name="Holt S."/>
            <person name="Cochrane G."/>
            <person name="Meng A."/>
            <person name="Brown T."/>
            <person name="Cohen L."/>
        </authorList>
    </citation>
    <scope>NUCLEOTIDE SEQUENCE</scope>
    <source>
        <strain evidence="4">UTEX LB 2760</strain>
    </source>
</reference>
<dbReference type="InterPro" id="IPR026285">
    <property type="entry name" value="TenA_E"/>
</dbReference>
<proteinExistence type="predicted"/>
<dbReference type="GO" id="GO:0006772">
    <property type="term" value="P:thiamine metabolic process"/>
    <property type="evidence" value="ECO:0007669"/>
    <property type="project" value="UniProtKB-ARBA"/>
</dbReference>
<dbReference type="CDD" id="cd19357">
    <property type="entry name" value="TenA_E_At3g16990-like"/>
    <property type="match status" value="1"/>
</dbReference>
<dbReference type="Pfam" id="PF03070">
    <property type="entry name" value="TENA_THI-4"/>
    <property type="match status" value="1"/>
</dbReference>
<organism evidence="4">
    <name type="scientific">Rhodosorus marinus</name>
    <dbReference type="NCBI Taxonomy" id="101924"/>
    <lineage>
        <taxon>Eukaryota</taxon>
        <taxon>Rhodophyta</taxon>
        <taxon>Stylonematophyceae</taxon>
        <taxon>Stylonematales</taxon>
        <taxon>Stylonemataceae</taxon>
        <taxon>Rhodosorus</taxon>
    </lineage>
</organism>
<accession>A0A7S0G088</accession>
<protein>
    <recommendedName>
        <fullName evidence="3">Thiaminase-2/PQQC domain-containing protein</fullName>
    </recommendedName>
</protein>
<feature type="binding site" evidence="2">
    <location>
        <position position="44"/>
    </location>
    <ligand>
        <name>substrate</name>
    </ligand>
</feature>
<feature type="binding site" evidence="2">
    <location>
        <position position="129"/>
    </location>
    <ligand>
        <name>substrate</name>
    </ligand>
</feature>
<dbReference type="SUPFAM" id="SSF48613">
    <property type="entry name" value="Heme oxygenase-like"/>
    <property type="match status" value="1"/>
</dbReference>
<feature type="active site" description="Proton donor" evidence="1">
    <location>
        <position position="195"/>
    </location>
</feature>
<dbReference type="GO" id="GO:0005829">
    <property type="term" value="C:cytosol"/>
    <property type="evidence" value="ECO:0007669"/>
    <property type="project" value="TreeGrafter"/>
</dbReference>
<gene>
    <name evidence="4" type="ORF">RMAR0315_LOCUS3759</name>
</gene>
<feature type="binding site" evidence="2">
    <location>
        <position position="80"/>
    </location>
    <ligand>
        <name>substrate</name>
    </ligand>
</feature>
<evidence type="ECO:0000259" key="3">
    <source>
        <dbReference type="Pfam" id="PF03070"/>
    </source>
</evidence>
<dbReference type="InterPro" id="IPR050967">
    <property type="entry name" value="Thiamine_Salvage_TenA"/>
</dbReference>
<feature type="domain" description="Thiaminase-2/PQQC" evidence="3">
    <location>
        <begin position="10"/>
        <end position="202"/>
    </location>
</feature>
<dbReference type="PANTHER" id="PTHR43198">
    <property type="entry name" value="BIFUNCTIONAL TH2 PROTEIN"/>
    <property type="match status" value="1"/>
</dbReference>
<dbReference type="EMBL" id="HBEK01006878">
    <property type="protein sequence ID" value="CAD8393774.1"/>
    <property type="molecule type" value="Transcribed_RNA"/>
</dbReference>
<evidence type="ECO:0000256" key="1">
    <source>
        <dbReference type="PIRSR" id="PIRSR003170-1"/>
    </source>
</evidence>
<dbReference type="InterPro" id="IPR004305">
    <property type="entry name" value="Thiaminase-2/PQQC"/>
</dbReference>
<evidence type="ECO:0000313" key="4">
    <source>
        <dbReference type="EMBL" id="CAD8393774.1"/>
    </source>
</evidence>
<dbReference type="PANTHER" id="PTHR43198:SF5">
    <property type="entry name" value="BIFUNCTIONAL TENA-E PROTEIN"/>
    <property type="match status" value="1"/>
</dbReference>
<evidence type="ECO:0000256" key="2">
    <source>
        <dbReference type="PIRSR" id="PIRSR003170-2"/>
    </source>
</evidence>
<sequence length="212" mass="24444">MVSCSQLLEKHAGAWEKATQHMFLDGVKTGKLEKSQFYTWLSQDYFFARELSRTVGAVLAQCPAEDYELIHSGLHALWEEVLWFKQNAAERNVSLEVPMQRACEEYVSFLRSIRSEPYSVQIMCLWAIEYVYCVAWKGATPSAPAFEPFAARWGAESFTEYAMQLREAADKSMRTQTEDEKKKVEDLFLKIAALEIDFWDMAFYASSDEHGQ</sequence>
<dbReference type="PIRSF" id="PIRSF003170">
    <property type="entry name" value="Pet18p"/>
    <property type="match status" value="1"/>
</dbReference>
<name>A0A7S0G088_9RHOD</name>
<dbReference type="Gene3D" id="1.20.910.10">
    <property type="entry name" value="Heme oxygenase-like"/>
    <property type="match status" value="1"/>
</dbReference>
<dbReference type="AlphaFoldDB" id="A0A7S0G088"/>
<dbReference type="InterPro" id="IPR016084">
    <property type="entry name" value="Haem_Oase-like_multi-hlx"/>
</dbReference>